<keyword evidence="9" id="KW-1185">Reference proteome</keyword>
<evidence type="ECO:0000313" key="9">
    <source>
        <dbReference type="Proteomes" id="UP000011666"/>
    </source>
</evidence>
<dbReference type="SUPFAM" id="SSF103473">
    <property type="entry name" value="MFS general substrate transporter"/>
    <property type="match status" value="1"/>
</dbReference>
<proteinExistence type="predicted"/>
<feature type="transmembrane region" description="Helical" evidence="6">
    <location>
        <begin position="42"/>
        <end position="62"/>
    </location>
</feature>
<dbReference type="PANTHER" id="PTHR43124">
    <property type="entry name" value="PURINE EFFLUX PUMP PBUE"/>
    <property type="match status" value="1"/>
</dbReference>
<evidence type="ECO:0000256" key="5">
    <source>
        <dbReference type="ARBA" id="ARBA00023136"/>
    </source>
</evidence>
<evidence type="ECO:0000256" key="4">
    <source>
        <dbReference type="ARBA" id="ARBA00022989"/>
    </source>
</evidence>
<evidence type="ECO:0000256" key="1">
    <source>
        <dbReference type="ARBA" id="ARBA00004651"/>
    </source>
</evidence>
<dbReference type="GO" id="GO:0022857">
    <property type="term" value="F:transmembrane transporter activity"/>
    <property type="evidence" value="ECO:0007669"/>
    <property type="project" value="InterPro"/>
</dbReference>
<feature type="transmembrane region" description="Helical" evidence="6">
    <location>
        <begin position="128"/>
        <end position="152"/>
    </location>
</feature>
<dbReference type="InterPro" id="IPR011701">
    <property type="entry name" value="MFS"/>
</dbReference>
<evidence type="ECO:0000259" key="7">
    <source>
        <dbReference type="PROSITE" id="PS50850"/>
    </source>
</evidence>
<feature type="transmembrane region" description="Helical" evidence="6">
    <location>
        <begin position="99"/>
        <end position="121"/>
    </location>
</feature>
<dbReference type="AlphaFoldDB" id="M0QL90"/>
<sequence length="390" mass="39349">MPLPLYLLAAAVFAMGTSEFMLAGLTPDIAAGLGVSTATAGLLTSAFAVGMVVGAPTTAALARRWPPRAALLTFLSVFAGCHVVGALTDDFGILVASRVVAAVVSAGFLSVALSTVTALVAPDRTARALAVLLSGTTLATIVGVPGGAALGSLLDWRATFWSIVILCAFAMIGVAAIDMRRDQEAPRSAGPRLADELRVITRPRLVMMMLLGVLVNAATFATFTYLAPVVTDVAGLGDLWVPLALFGFGVGSFCGVTVAGRLADRRPFEVVALGGPALLVGWIVLAVGGSVPELLLPMTFVQGTLCFAVGSTVIARILAESHGAPTMGGSYATVALNLGAAVGPAVGGVMLGTAAGPLGPVWLSAGLVGAALVVGAVCWTVIRRSCALIR</sequence>
<organism evidence="8 9">
    <name type="scientific">Gordonia soli NBRC 108243</name>
    <dbReference type="NCBI Taxonomy" id="1223545"/>
    <lineage>
        <taxon>Bacteria</taxon>
        <taxon>Bacillati</taxon>
        <taxon>Actinomycetota</taxon>
        <taxon>Actinomycetes</taxon>
        <taxon>Mycobacteriales</taxon>
        <taxon>Gordoniaceae</taxon>
        <taxon>Gordonia</taxon>
    </lineage>
</organism>
<feature type="transmembrane region" description="Helical" evidence="6">
    <location>
        <begin position="331"/>
        <end position="355"/>
    </location>
</feature>
<keyword evidence="2" id="KW-1003">Cell membrane</keyword>
<dbReference type="Pfam" id="PF07690">
    <property type="entry name" value="MFS_1"/>
    <property type="match status" value="1"/>
</dbReference>
<dbReference type="eggNOG" id="COG2814">
    <property type="taxonomic scope" value="Bacteria"/>
</dbReference>
<dbReference type="InterPro" id="IPR020846">
    <property type="entry name" value="MFS_dom"/>
</dbReference>
<feature type="transmembrane region" description="Helical" evidence="6">
    <location>
        <begin position="361"/>
        <end position="382"/>
    </location>
</feature>
<feature type="transmembrane region" description="Helical" evidence="6">
    <location>
        <begin position="69"/>
        <end position="87"/>
    </location>
</feature>
<evidence type="ECO:0000256" key="3">
    <source>
        <dbReference type="ARBA" id="ARBA00022692"/>
    </source>
</evidence>
<dbReference type="PANTHER" id="PTHR43124:SF3">
    <property type="entry name" value="CHLORAMPHENICOL EFFLUX PUMP RV0191"/>
    <property type="match status" value="1"/>
</dbReference>
<evidence type="ECO:0000313" key="8">
    <source>
        <dbReference type="EMBL" id="GAC69400.1"/>
    </source>
</evidence>
<dbReference type="OrthoDB" id="9814237at2"/>
<dbReference type="PROSITE" id="PS50850">
    <property type="entry name" value="MFS"/>
    <property type="match status" value="1"/>
</dbReference>
<keyword evidence="3 6" id="KW-0812">Transmembrane</keyword>
<evidence type="ECO:0000256" key="6">
    <source>
        <dbReference type="SAM" id="Phobius"/>
    </source>
</evidence>
<dbReference type="CDD" id="cd17324">
    <property type="entry name" value="MFS_NepI_like"/>
    <property type="match status" value="1"/>
</dbReference>
<feature type="transmembrane region" description="Helical" evidence="6">
    <location>
        <begin position="158"/>
        <end position="177"/>
    </location>
</feature>
<comment type="caution">
    <text evidence="8">The sequence shown here is derived from an EMBL/GenBank/DDBJ whole genome shotgun (WGS) entry which is preliminary data.</text>
</comment>
<feature type="transmembrane region" description="Helical" evidence="6">
    <location>
        <begin position="270"/>
        <end position="288"/>
    </location>
</feature>
<feature type="transmembrane region" description="Helical" evidence="6">
    <location>
        <begin position="294"/>
        <end position="319"/>
    </location>
</feature>
<evidence type="ECO:0000256" key="2">
    <source>
        <dbReference type="ARBA" id="ARBA00022475"/>
    </source>
</evidence>
<protein>
    <submittedName>
        <fullName evidence="8">Putative drug resistance protein</fullName>
    </submittedName>
</protein>
<keyword evidence="5 6" id="KW-0472">Membrane</keyword>
<feature type="domain" description="Major facilitator superfamily (MFS) profile" evidence="7">
    <location>
        <begin position="4"/>
        <end position="387"/>
    </location>
</feature>
<dbReference type="EMBL" id="BANX01000024">
    <property type="protein sequence ID" value="GAC69400.1"/>
    <property type="molecule type" value="Genomic_DNA"/>
</dbReference>
<name>M0QL90_9ACTN</name>
<dbReference type="InterPro" id="IPR036259">
    <property type="entry name" value="MFS_trans_sf"/>
</dbReference>
<dbReference type="GO" id="GO:0005886">
    <property type="term" value="C:plasma membrane"/>
    <property type="evidence" value="ECO:0007669"/>
    <property type="project" value="UniProtKB-SubCell"/>
</dbReference>
<dbReference type="Gene3D" id="1.20.1250.20">
    <property type="entry name" value="MFS general substrate transporter like domains"/>
    <property type="match status" value="1"/>
</dbReference>
<dbReference type="Proteomes" id="UP000011666">
    <property type="component" value="Unassembled WGS sequence"/>
</dbReference>
<dbReference type="RefSeq" id="WP_007622450.1">
    <property type="nucleotide sequence ID" value="NZ_BANX01000024.1"/>
</dbReference>
<dbReference type="NCBIfam" id="NF033135">
    <property type="entry name" value="cmx_cmrA"/>
    <property type="match status" value="1"/>
</dbReference>
<keyword evidence="4 6" id="KW-1133">Transmembrane helix</keyword>
<dbReference type="InterPro" id="IPR050189">
    <property type="entry name" value="MFS_Efflux_Transporters"/>
</dbReference>
<feature type="transmembrane region" description="Helical" evidence="6">
    <location>
        <begin position="239"/>
        <end position="258"/>
    </location>
</feature>
<accession>M0QL90</accession>
<gene>
    <name evidence="8" type="ORF">GS4_24_00460</name>
</gene>
<reference evidence="8 9" key="1">
    <citation type="submission" date="2013-01" db="EMBL/GenBank/DDBJ databases">
        <title>Whole genome shotgun sequence of Gordonia soli NBRC 108243.</title>
        <authorList>
            <person name="Isaki-Nakamura S."/>
            <person name="Hosoyama A."/>
            <person name="Tsuchikane K."/>
            <person name="Ando Y."/>
            <person name="Baba S."/>
            <person name="Ohji S."/>
            <person name="Hamada M."/>
            <person name="Tamura T."/>
            <person name="Yamazoe A."/>
            <person name="Yamazaki S."/>
            <person name="Fujita N."/>
        </authorList>
    </citation>
    <scope>NUCLEOTIDE SEQUENCE [LARGE SCALE GENOMIC DNA]</scope>
    <source>
        <strain evidence="8 9">NBRC 108243</strain>
    </source>
</reference>
<comment type="subcellular location">
    <subcellularLocation>
        <location evidence="1">Cell membrane</location>
        <topology evidence="1">Multi-pass membrane protein</topology>
    </subcellularLocation>
</comment>
<feature type="transmembrane region" description="Helical" evidence="6">
    <location>
        <begin position="205"/>
        <end position="227"/>
    </location>
</feature>